<dbReference type="Proteomes" id="UP000076858">
    <property type="component" value="Unassembled WGS sequence"/>
</dbReference>
<dbReference type="InterPro" id="IPR018289">
    <property type="entry name" value="MULE_transposase_dom"/>
</dbReference>
<evidence type="ECO:0000259" key="1">
    <source>
        <dbReference type="Pfam" id="PF10551"/>
    </source>
</evidence>
<proteinExistence type="predicted"/>
<dbReference type="InterPro" id="IPR052579">
    <property type="entry name" value="Zinc_finger_SWIM"/>
</dbReference>
<name>A0A162BU44_9CRUS</name>
<gene>
    <name evidence="2" type="ORF">APZ42_007610</name>
</gene>
<reference evidence="2 3" key="1">
    <citation type="submission" date="2016-03" db="EMBL/GenBank/DDBJ databases">
        <title>EvidentialGene: Evidence-directed Construction of Genes on Genomes.</title>
        <authorList>
            <person name="Gilbert D.G."/>
            <person name="Choi J.-H."/>
            <person name="Mockaitis K."/>
            <person name="Colbourne J."/>
            <person name="Pfrender M."/>
        </authorList>
    </citation>
    <scope>NUCLEOTIDE SEQUENCE [LARGE SCALE GENOMIC DNA]</scope>
    <source>
        <strain evidence="2 3">Xinb3</strain>
        <tissue evidence="2">Complete organism</tissue>
    </source>
</reference>
<evidence type="ECO:0000313" key="2">
    <source>
        <dbReference type="EMBL" id="KZR97490.1"/>
    </source>
</evidence>
<protein>
    <recommendedName>
        <fullName evidence="1">MULE transposase domain-containing protein</fullName>
    </recommendedName>
</protein>
<dbReference type="EMBL" id="LRGB01021227">
    <property type="protein sequence ID" value="KZR97490.1"/>
    <property type="molecule type" value="Genomic_DNA"/>
</dbReference>
<feature type="domain" description="MULE transposase" evidence="1">
    <location>
        <begin position="31"/>
        <end position="88"/>
    </location>
</feature>
<accession>A0A162BU44</accession>
<sequence>MHLRPIVGAKKILSTLWRRQLRGRPTGCFFFVREETGDTIAIGLKQFCENNDNSITQVFLTDKDCAEIAAIRCHFPNAKHLLCHFHALMAVDRRLNETDLSKGFKEEIYQVFHDTVYAQTNEAFIEGQEYLCALGEIIFSDDSLGRYFDTFWFNTDWVTTWPIIHRRNLCTLGDNTTNRIERYHLTIKNVLNRKGRKFNTVLQTLLDIATSRLLDRDMKELENQIRFPTTSFSPLLDKLNMLRSLNNRLRANEPTDLLDGE</sequence>
<dbReference type="Pfam" id="PF10551">
    <property type="entry name" value="MULE"/>
    <property type="match status" value="1"/>
</dbReference>
<organism evidence="2 3">
    <name type="scientific">Daphnia magna</name>
    <dbReference type="NCBI Taxonomy" id="35525"/>
    <lineage>
        <taxon>Eukaryota</taxon>
        <taxon>Metazoa</taxon>
        <taxon>Ecdysozoa</taxon>
        <taxon>Arthropoda</taxon>
        <taxon>Crustacea</taxon>
        <taxon>Branchiopoda</taxon>
        <taxon>Diplostraca</taxon>
        <taxon>Cladocera</taxon>
        <taxon>Anomopoda</taxon>
        <taxon>Daphniidae</taxon>
        <taxon>Daphnia</taxon>
    </lineage>
</organism>
<evidence type="ECO:0000313" key="3">
    <source>
        <dbReference type="Proteomes" id="UP000076858"/>
    </source>
</evidence>
<keyword evidence="3" id="KW-1185">Reference proteome</keyword>
<dbReference type="PANTHER" id="PTHR31569">
    <property type="entry name" value="SWIM-TYPE DOMAIN-CONTAINING PROTEIN"/>
    <property type="match status" value="1"/>
</dbReference>
<dbReference type="AlphaFoldDB" id="A0A162BU44"/>
<dbReference type="OrthoDB" id="6377543at2759"/>
<dbReference type="PANTHER" id="PTHR31569:SF4">
    <property type="entry name" value="SWIM-TYPE DOMAIN-CONTAINING PROTEIN"/>
    <property type="match status" value="1"/>
</dbReference>
<comment type="caution">
    <text evidence="2">The sequence shown here is derived from an EMBL/GenBank/DDBJ whole genome shotgun (WGS) entry which is preliminary data.</text>
</comment>